<reference evidence="2" key="1">
    <citation type="journal article" date="2019" name="Int. J. Syst. Evol. Microbiol.">
        <title>The Global Catalogue of Microorganisms (GCM) 10K type strain sequencing project: providing services to taxonomists for standard genome sequencing and annotation.</title>
        <authorList>
            <consortium name="The Broad Institute Genomics Platform"/>
            <consortium name="The Broad Institute Genome Sequencing Center for Infectious Disease"/>
            <person name="Wu L."/>
            <person name="Ma J."/>
        </authorList>
    </citation>
    <scope>NUCLEOTIDE SEQUENCE [LARGE SCALE GENOMIC DNA]</scope>
    <source>
        <strain evidence="2">KCTC 42984</strain>
    </source>
</reference>
<organism evidence="1 2">
    <name type="scientific">Novosphingobium bradum</name>
    <dbReference type="NCBI Taxonomy" id="1737444"/>
    <lineage>
        <taxon>Bacteria</taxon>
        <taxon>Pseudomonadati</taxon>
        <taxon>Pseudomonadota</taxon>
        <taxon>Alphaproteobacteria</taxon>
        <taxon>Sphingomonadales</taxon>
        <taxon>Sphingomonadaceae</taxon>
        <taxon>Novosphingobium</taxon>
    </lineage>
</organism>
<sequence length="98" mass="10234">MACSVVAAGLLLSGCVERIAESRVRSALVESGLSAETSACMARRMVDRLTIAQLRKLQALRGPKRSLADYVAAVRKVGDREVLEVTASSAALCATGLG</sequence>
<dbReference type="RefSeq" id="WP_379509977.1">
    <property type="nucleotide sequence ID" value="NZ_JBHRTQ010000007.1"/>
</dbReference>
<evidence type="ECO:0000313" key="2">
    <source>
        <dbReference type="Proteomes" id="UP001595604"/>
    </source>
</evidence>
<evidence type="ECO:0000313" key="1">
    <source>
        <dbReference type="EMBL" id="MFC3174502.1"/>
    </source>
</evidence>
<name>A0ABV7IRC2_9SPHN</name>
<dbReference type="EMBL" id="JBHRTQ010000007">
    <property type="protein sequence ID" value="MFC3174502.1"/>
    <property type="molecule type" value="Genomic_DNA"/>
</dbReference>
<comment type="caution">
    <text evidence="1">The sequence shown here is derived from an EMBL/GenBank/DDBJ whole genome shotgun (WGS) entry which is preliminary data.</text>
</comment>
<accession>A0ABV7IRC2</accession>
<proteinExistence type="predicted"/>
<gene>
    <name evidence="1" type="ORF">ACFOD9_09575</name>
</gene>
<dbReference type="Proteomes" id="UP001595604">
    <property type="component" value="Unassembled WGS sequence"/>
</dbReference>
<protein>
    <recommendedName>
        <fullName evidence="3">Lipoprotein</fullName>
    </recommendedName>
</protein>
<evidence type="ECO:0008006" key="3">
    <source>
        <dbReference type="Google" id="ProtNLM"/>
    </source>
</evidence>
<keyword evidence="2" id="KW-1185">Reference proteome</keyword>